<keyword evidence="3" id="KW-1185">Reference proteome</keyword>
<feature type="transmembrane region" description="Helical" evidence="1">
    <location>
        <begin position="327"/>
        <end position="349"/>
    </location>
</feature>
<comment type="caution">
    <text evidence="2">The sequence shown here is derived from an EMBL/GenBank/DDBJ whole genome shotgun (WGS) entry which is preliminary data.</text>
</comment>
<feature type="transmembrane region" description="Helical" evidence="1">
    <location>
        <begin position="79"/>
        <end position="106"/>
    </location>
</feature>
<keyword evidence="1" id="KW-0812">Transmembrane</keyword>
<feature type="transmembrane region" description="Helical" evidence="1">
    <location>
        <begin position="212"/>
        <end position="235"/>
    </location>
</feature>
<dbReference type="AlphaFoldDB" id="A0A3A8Q8T2"/>
<feature type="transmembrane region" description="Helical" evidence="1">
    <location>
        <begin position="297"/>
        <end position="315"/>
    </location>
</feature>
<evidence type="ECO:0000313" key="3">
    <source>
        <dbReference type="Proteomes" id="UP000282656"/>
    </source>
</evidence>
<dbReference type="Pfam" id="PF09586">
    <property type="entry name" value="YfhO"/>
    <property type="match status" value="1"/>
</dbReference>
<proteinExistence type="predicted"/>
<keyword evidence="1" id="KW-0472">Membrane</keyword>
<accession>A0A3A8Q8T2</accession>
<dbReference type="PANTHER" id="PTHR38454">
    <property type="entry name" value="INTEGRAL MEMBRANE PROTEIN-RELATED"/>
    <property type="match status" value="1"/>
</dbReference>
<name>A0A3A8Q8T2_9BACT</name>
<feature type="transmembrane region" description="Helical" evidence="1">
    <location>
        <begin position="389"/>
        <end position="414"/>
    </location>
</feature>
<feature type="transmembrane region" description="Helical" evidence="1">
    <location>
        <begin position="136"/>
        <end position="153"/>
    </location>
</feature>
<feature type="transmembrane region" description="Helical" evidence="1">
    <location>
        <begin position="744"/>
        <end position="764"/>
    </location>
</feature>
<feature type="transmembrane region" description="Helical" evidence="1">
    <location>
        <begin position="182"/>
        <end position="200"/>
    </location>
</feature>
<evidence type="ECO:0008006" key="4">
    <source>
        <dbReference type="Google" id="ProtNLM"/>
    </source>
</evidence>
<sequence>MLGGLSLVLPALFFFRATFTSDVFLAGDTLRAFYPMRAYWAERVSQGGFPDWFPYDGFGQSFPAIFISGVFHPTALLHLVLPLGVAVKLTVLVCFPVAFLGTVALLREWGVPRAGALFGALTFTFSGYLVCITNNPTYLLAASTVPAALWGVLRFVRRPSAARLAVGGGLLALVAFGGDAQAFAVTQALGVLVALTEPVTAPGTWGRRVGACLLLVATGGLLAAPQLLPAAALVMTGEPGARSLAEAQDFSLHPLRVGELLLGPFLTDPVGVRGIPELAVRKLIRTGAFTRAWVDSLYVGTPAFVLALAGVGASWRQRRTWVFVGAWLLLLALMLGSLLPVYGWVYQLLPPWRPFRYPEKLGSFLVLGLAVGAALGWRRCLGPGGNPRAVIVAGMAVAAFCAAVVLGESVGGLWTRGYVLPHWPDAPAAAIEGLSGNVVRMGGLATGLALLCAVLAWRPRLAAGLVVIQWAALSWENGPLYQVSPAEILETPPPLVERIRAASAPDEPVRVNLMVKGYGAPPLKGYEFKDRLSLGQVAVLAPDTSVFWGIESAASYLPGRSPRLGRLMNDPRRWAFELAPRLSTPFTVTRTRELTGGPPPGTRVVAVDPLFEATLLGHPDAPARVHLARPECVATADDAVKRMTAPEPAAPGTAIVECPEPLPVEAASGTGGVRVTRESPEHFTVDVEAAAPSVLVINDAYQPGWTATLDGAPVPILAANVAVRAVPVPAGRHSVVMRYRTPGLVPGVALGLLTLGALGAAMVVSARRGRRGARGAERGR</sequence>
<dbReference type="EMBL" id="RAWM01000097">
    <property type="protein sequence ID" value="RKH63440.1"/>
    <property type="molecule type" value="Genomic_DNA"/>
</dbReference>
<dbReference type="Proteomes" id="UP000282656">
    <property type="component" value="Unassembled WGS sequence"/>
</dbReference>
<reference evidence="3" key="1">
    <citation type="submission" date="2018-09" db="EMBL/GenBank/DDBJ databases">
        <authorList>
            <person name="Livingstone P.G."/>
            <person name="Whitworth D.E."/>
        </authorList>
    </citation>
    <scope>NUCLEOTIDE SEQUENCE [LARGE SCALE GENOMIC DNA]</scope>
    <source>
        <strain evidence="3">AB047A</strain>
    </source>
</reference>
<protein>
    <recommendedName>
        <fullName evidence="4">YfhO family protein</fullName>
    </recommendedName>
</protein>
<organism evidence="2 3">
    <name type="scientific">Corallococcus interemptor</name>
    <dbReference type="NCBI Taxonomy" id="2316720"/>
    <lineage>
        <taxon>Bacteria</taxon>
        <taxon>Pseudomonadati</taxon>
        <taxon>Myxococcota</taxon>
        <taxon>Myxococcia</taxon>
        <taxon>Myxococcales</taxon>
        <taxon>Cystobacterineae</taxon>
        <taxon>Myxococcaceae</taxon>
        <taxon>Corallococcus</taxon>
    </lineage>
</organism>
<feature type="transmembrane region" description="Helical" evidence="1">
    <location>
        <begin position="113"/>
        <end position="130"/>
    </location>
</feature>
<dbReference type="PANTHER" id="PTHR38454:SF1">
    <property type="entry name" value="INTEGRAL MEMBRANE PROTEIN"/>
    <property type="match status" value="1"/>
</dbReference>
<keyword evidence="1" id="KW-1133">Transmembrane helix</keyword>
<evidence type="ECO:0000256" key="1">
    <source>
        <dbReference type="SAM" id="Phobius"/>
    </source>
</evidence>
<dbReference type="InterPro" id="IPR018580">
    <property type="entry name" value="Uncharacterised_YfhO"/>
</dbReference>
<feature type="transmembrane region" description="Helical" evidence="1">
    <location>
        <begin position="361"/>
        <end position="377"/>
    </location>
</feature>
<evidence type="ECO:0000313" key="2">
    <source>
        <dbReference type="EMBL" id="RKH63440.1"/>
    </source>
</evidence>
<gene>
    <name evidence="2" type="ORF">D7X96_27905</name>
</gene>